<organism evidence="2 4">
    <name type="scientific">Paenibacillus urinalis</name>
    <dbReference type="NCBI Taxonomy" id="521520"/>
    <lineage>
        <taxon>Bacteria</taxon>
        <taxon>Bacillati</taxon>
        <taxon>Bacillota</taxon>
        <taxon>Bacilli</taxon>
        <taxon>Bacillales</taxon>
        <taxon>Paenibacillaceae</taxon>
        <taxon>Paenibacillus</taxon>
    </lineage>
</organism>
<dbReference type="EMBL" id="CP118101">
    <property type="protein sequence ID" value="WDH82515.1"/>
    <property type="molecule type" value="Genomic_DNA"/>
</dbReference>
<feature type="transmembrane region" description="Helical" evidence="1">
    <location>
        <begin position="205"/>
        <end position="223"/>
    </location>
</feature>
<feature type="transmembrane region" description="Helical" evidence="1">
    <location>
        <begin position="121"/>
        <end position="143"/>
    </location>
</feature>
<keyword evidence="1" id="KW-0472">Membrane</keyword>
<name>A0AAX3N1C1_9BACL</name>
<evidence type="ECO:0000313" key="4">
    <source>
        <dbReference type="Proteomes" id="UP001220962"/>
    </source>
</evidence>
<evidence type="ECO:0000313" key="2">
    <source>
        <dbReference type="EMBL" id="WDH82515.1"/>
    </source>
</evidence>
<feature type="transmembrane region" description="Helical" evidence="1">
    <location>
        <begin position="39"/>
        <end position="58"/>
    </location>
</feature>
<keyword evidence="5" id="KW-1185">Reference proteome</keyword>
<protein>
    <submittedName>
        <fullName evidence="2">GAP family protein</fullName>
    </submittedName>
</protein>
<dbReference type="Proteomes" id="UP001221519">
    <property type="component" value="Chromosome"/>
</dbReference>
<dbReference type="EMBL" id="CP118108">
    <property type="protein sequence ID" value="WDI02261.1"/>
    <property type="molecule type" value="Genomic_DNA"/>
</dbReference>
<feature type="transmembrane region" description="Helical" evidence="1">
    <location>
        <begin position="78"/>
        <end position="100"/>
    </location>
</feature>
<evidence type="ECO:0000256" key="1">
    <source>
        <dbReference type="SAM" id="Phobius"/>
    </source>
</evidence>
<gene>
    <name evidence="2" type="ORF">PUW23_24225</name>
    <name evidence="3" type="ORF">PUW25_24215</name>
</gene>
<dbReference type="Proteomes" id="UP001220962">
    <property type="component" value="Chromosome"/>
</dbReference>
<dbReference type="Pfam" id="PF11139">
    <property type="entry name" value="SfLAP"/>
    <property type="match status" value="1"/>
</dbReference>
<sequence length="234" mass="26732">MVTIIMSMIGWGLLDSLNPSTIATMILLMPLVTRRQHAWYYIGATFFIYFLFGLLSLWGAERFVAPLIMSIMVKVEPFIGWLELAAAVLMLGFGITLAWRSWMRWKRKVPLPNWVGRSARFVNPVSLLLLAAGSTLVDLPTALPYGAFIATLATLENQTTIEPLFLLIYSFLYILPMILVYIVFVKLDNSRYQLFEVKFKRVMNATIAIAMPLLLIGFSSWLLTDCLRRLLHYI</sequence>
<keyword evidence="1" id="KW-0812">Transmembrane</keyword>
<accession>A0AAX3N1C1</accession>
<dbReference type="InterPro" id="IPR021315">
    <property type="entry name" value="Gap/Sap"/>
</dbReference>
<feature type="transmembrane region" description="Helical" evidence="1">
    <location>
        <begin position="163"/>
        <end position="184"/>
    </location>
</feature>
<feature type="transmembrane region" description="Helical" evidence="1">
    <location>
        <begin position="12"/>
        <end position="32"/>
    </location>
</feature>
<evidence type="ECO:0000313" key="5">
    <source>
        <dbReference type="Proteomes" id="UP001221519"/>
    </source>
</evidence>
<evidence type="ECO:0000313" key="3">
    <source>
        <dbReference type="EMBL" id="WDI02261.1"/>
    </source>
</evidence>
<proteinExistence type="predicted"/>
<dbReference type="AlphaFoldDB" id="A0AAX3N1C1"/>
<dbReference type="RefSeq" id="WP_090724863.1">
    <property type="nucleotide sequence ID" value="NZ_CP118101.1"/>
</dbReference>
<reference evidence="2 5" key="1">
    <citation type="submission" date="2023-02" db="EMBL/GenBank/DDBJ databases">
        <title>Pathogen: clinical or host-associated sample.</title>
        <authorList>
            <person name="Hergert J."/>
            <person name="Casey R."/>
            <person name="Wagner J."/>
            <person name="Young E.L."/>
            <person name="Oakeson K.F."/>
        </authorList>
    </citation>
    <scope>NUCLEOTIDE SEQUENCE</scope>
    <source>
        <strain evidence="3 5">2022CK-00829</strain>
        <strain evidence="2">2022CK-00830</strain>
    </source>
</reference>
<keyword evidence="1" id="KW-1133">Transmembrane helix</keyword>